<evidence type="ECO:0000313" key="9">
    <source>
        <dbReference type="Proteomes" id="UP000198284"/>
    </source>
</evidence>
<dbReference type="OrthoDB" id="9781030at2"/>
<dbReference type="NCBIfam" id="TIGR00765">
    <property type="entry name" value="yihY_not_rbn"/>
    <property type="match status" value="1"/>
</dbReference>
<evidence type="ECO:0000256" key="5">
    <source>
        <dbReference type="ARBA" id="ARBA00023136"/>
    </source>
</evidence>
<keyword evidence="3 7" id="KW-0812">Transmembrane</keyword>
<evidence type="ECO:0000313" key="8">
    <source>
        <dbReference type="EMBL" id="SNS98195.1"/>
    </source>
</evidence>
<evidence type="ECO:0000256" key="2">
    <source>
        <dbReference type="ARBA" id="ARBA00022475"/>
    </source>
</evidence>
<feature type="transmembrane region" description="Helical" evidence="7">
    <location>
        <begin position="242"/>
        <end position="266"/>
    </location>
</feature>
<accession>A0A239IXF2</accession>
<evidence type="ECO:0000256" key="3">
    <source>
        <dbReference type="ARBA" id="ARBA00022692"/>
    </source>
</evidence>
<evidence type="ECO:0000256" key="4">
    <source>
        <dbReference type="ARBA" id="ARBA00022989"/>
    </source>
</evidence>
<organism evidence="8 9">
    <name type="scientific">Noviherbaspirillum humi</name>
    <dbReference type="NCBI Taxonomy" id="1688639"/>
    <lineage>
        <taxon>Bacteria</taxon>
        <taxon>Pseudomonadati</taxon>
        <taxon>Pseudomonadota</taxon>
        <taxon>Betaproteobacteria</taxon>
        <taxon>Burkholderiales</taxon>
        <taxon>Oxalobacteraceae</taxon>
        <taxon>Noviherbaspirillum</taxon>
    </lineage>
</organism>
<sequence>MTFPCLYGLSLFALIRESFSDFMEDDMTTYASALAYQVLFSIFPFIIFLIALLGFLHMPGFFDWLRQQVQMLLPGQALPLVNKVIGELQKEQSGLLSVGVLLALWSASAGVRATINALNVAYDVRERRPAWKLYPLSIFYTVGIAAMLAAAAALMVVGPQAMEWLAGWIGLKEEVVIVWAVLRWPAAMLLLMMVVALVYYLGPNLKQRFRLLSPGAVLSVLVWIAASLGFDYYVRSFADYSVMYGSIGTIIILLLYFFVSAAVLLFGAEVNHVIDRHQREMQQDAGRAATHPAGSASRPGDTLGHPAR</sequence>
<dbReference type="Pfam" id="PF03631">
    <property type="entry name" value="Virul_fac_BrkB"/>
    <property type="match status" value="1"/>
</dbReference>
<dbReference type="GO" id="GO:0005886">
    <property type="term" value="C:plasma membrane"/>
    <property type="evidence" value="ECO:0007669"/>
    <property type="project" value="UniProtKB-SubCell"/>
</dbReference>
<feature type="transmembrane region" description="Helical" evidence="7">
    <location>
        <begin position="133"/>
        <end position="156"/>
    </location>
</feature>
<dbReference type="PANTHER" id="PTHR30213">
    <property type="entry name" value="INNER MEMBRANE PROTEIN YHJD"/>
    <property type="match status" value="1"/>
</dbReference>
<feature type="region of interest" description="Disordered" evidence="6">
    <location>
        <begin position="284"/>
        <end position="308"/>
    </location>
</feature>
<dbReference type="PIRSF" id="PIRSF035875">
    <property type="entry name" value="RNase_BN"/>
    <property type="match status" value="1"/>
</dbReference>
<dbReference type="PANTHER" id="PTHR30213:SF0">
    <property type="entry name" value="UPF0761 MEMBRANE PROTEIN YIHY"/>
    <property type="match status" value="1"/>
</dbReference>
<keyword evidence="5 7" id="KW-0472">Membrane</keyword>
<gene>
    <name evidence="8" type="ORF">SAMN06265795_1119</name>
</gene>
<protein>
    <submittedName>
        <fullName evidence="8">Membrane protein</fullName>
    </submittedName>
</protein>
<evidence type="ECO:0000256" key="6">
    <source>
        <dbReference type="SAM" id="MobiDB-lite"/>
    </source>
</evidence>
<dbReference type="Proteomes" id="UP000198284">
    <property type="component" value="Unassembled WGS sequence"/>
</dbReference>
<keyword evidence="4 7" id="KW-1133">Transmembrane helix</keyword>
<dbReference type="EMBL" id="FZOT01000011">
    <property type="protein sequence ID" value="SNS98195.1"/>
    <property type="molecule type" value="Genomic_DNA"/>
</dbReference>
<keyword evidence="9" id="KW-1185">Reference proteome</keyword>
<dbReference type="RefSeq" id="WP_089400225.1">
    <property type="nucleotide sequence ID" value="NZ_FZOT01000011.1"/>
</dbReference>
<dbReference type="InterPro" id="IPR017039">
    <property type="entry name" value="Virul_fac_BrkB"/>
</dbReference>
<feature type="transmembrane region" description="Helical" evidence="7">
    <location>
        <begin position="211"/>
        <end position="230"/>
    </location>
</feature>
<dbReference type="AlphaFoldDB" id="A0A239IXF2"/>
<evidence type="ECO:0000256" key="7">
    <source>
        <dbReference type="SAM" id="Phobius"/>
    </source>
</evidence>
<evidence type="ECO:0000256" key="1">
    <source>
        <dbReference type="ARBA" id="ARBA00004651"/>
    </source>
</evidence>
<proteinExistence type="predicted"/>
<name>A0A239IXF2_9BURK</name>
<comment type="subcellular location">
    <subcellularLocation>
        <location evidence="1">Cell membrane</location>
        <topology evidence="1">Multi-pass membrane protein</topology>
    </subcellularLocation>
</comment>
<feature type="transmembrane region" description="Helical" evidence="7">
    <location>
        <begin position="36"/>
        <end position="56"/>
    </location>
</feature>
<feature type="transmembrane region" description="Helical" evidence="7">
    <location>
        <begin position="176"/>
        <end position="199"/>
    </location>
</feature>
<keyword evidence="2" id="KW-1003">Cell membrane</keyword>
<reference evidence="8 9" key="1">
    <citation type="submission" date="2017-06" db="EMBL/GenBank/DDBJ databases">
        <authorList>
            <person name="Kim H.J."/>
            <person name="Triplett B.A."/>
        </authorList>
    </citation>
    <scope>NUCLEOTIDE SEQUENCE [LARGE SCALE GENOMIC DNA]</scope>
    <source>
        <strain evidence="8 9">U15</strain>
    </source>
</reference>